<keyword evidence="4 8" id="KW-0812">Transmembrane</keyword>
<keyword evidence="6 8" id="KW-0472">Membrane</keyword>
<keyword evidence="5 8" id="KW-1133">Transmembrane helix</keyword>
<evidence type="ECO:0000256" key="4">
    <source>
        <dbReference type="ARBA" id="ARBA00022692"/>
    </source>
</evidence>
<gene>
    <name evidence="9" type="primary">CLCC1</name>
</gene>
<evidence type="ECO:0000256" key="5">
    <source>
        <dbReference type="ARBA" id="ARBA00022989"/>
    </source>
</evidence>
<proteinExistence type="inferred from homology"/>
<evidence type="ECO:0000256" key="6">
    <source>
        <dbReference type="ARBA" id="ARBA00023136"/>
    </source>
</evidence>
<dbReference type="PANTHER" id="PTHR34093">
    <property type="entry name" value="CHLORIDE CHANNEL CLIC-LIKE PROTEIN 1"/>
    <property type="match status" value="1"/>
</dbReference>
<reference evidence="9" key="3">
    <citation type="submission" date="2025-09" db="UniProtKB">
        <authorList>
            <consortium name="Ensembl"/>
        </authorList>
    </citation>
    <scope>IDENTIFICATION</scope>
</reference>
<protein>
    <recommendedName>
        <fullName evidence="3">Chloride channel CLIC-like protein 1</fullName>
    </recommendedName>
</protein>
<evidence type="ECO:0000256" key="3">
    <source>
        <dbReference type="ARBA" id="ARBA00015571"/>
    </source>
</evidence>
<evidence type="ECO:0000313" key="9">
    <source>
        <dbReference type="Ensembl" id="ENSVURP00010020465.1"/>
    </source>
</evidence>
<evidence type="ECO:0000313" key="10">
    <source>
        <dbReference type="Proteomes" id="UP000314987"/>
    </source>
</evidence>
<dbReference type="Proteomes" id="UP000314987">
    <property type="component" value="Unassembled WGS sequence"/>
</dbReference>
<dbReference type="GO" id="GO:0032469">
    <property type="term" value="P:endoplasmic reticulum calcium ion homeostasis"/>
    <property type="evidence" value="ECO:0007669"/>
    <property type="project" value="Ensembl"/>
</dbReference>
<reference evidence="10" key="1">
    <citation type="submission" date="2018-12" db="EMBL/GenBank/DDBJ databases">
        <authorList>
            <person name="Yazar S."/>
        </authorList>
    </citation>
    <scope>NUCLEOTIDE SEQUENCE [LARGE SCALE GENOMIC DNA]</scope>
</reference>
<feature type="transmembrane region" description="Helical" evidence="8">
    <location>
        <begin position="308"/>
        <end position="330"/>
    </location>
</feature>
<feature type="transmembrane region" description="Helical" evidence="8">
    <location>
        <begin position="192"/>
        <end position="209"/>
    </location>
</feature>
<dbReference type="GO" id="GO:0005789">
    <property type="term" value="C:endoplasmic reticulum membrane"/>
    <property type="evidence" value="ECO:0007669"/>
    <property type="project" value="Ensembl"/>
</dbReference>
<dbReference type="GeneTree" id="ENSGT00390000016611"/>
<feature type="region of interest" description="Disordered" evidence="7">
    <location>
        <begin position="451"/>
        <end position="523"/>
    </location>
</feature>
<name>A0A4X2LFE5_VOMUR</name>
<feature type="compositionally biased region" description="Polar residues" evidence="7">
    <location>
        <begin position="461"/>
        <end position="479"/>
    </location>
</feature>
<feature type="compositionally biased region" description="Basic and acidic residues" evidence="7">
    <location>
        <begin position="513"/>
        <end position="523"/>
    </location>
</feature>
<dbReference type="Ensembl" id="ENSVURT00010023307.1">
    <property type="protein sequence ID" value="ENSVURP00010020465.1"/>
    <property type="gene ID" value="ENSVURG00010015654.1"/>
</dbReference>
<evidence type="ECO:0000256" key="2">
    <source>
        <dbReference type="ARBA" id="ARBA00005944"/>
    </source>
</evidence>
<comment type="similarity">
    <text evidence="2">Belongs to the chloride channel MCLC family.</text>
</comment>
<dbReference type="AlphaFoldDB" id="A0A4X2LFE5"/>
<dbReference type="PANTHER" id="PTHR34093:SF1">
    <property type="entry name" value="CHLORIDE CHANNEL CLIC-LIKE PROTEIN 1"/>
    <property type="match status" value="1"/>
</dbReference>
<accession>A0A4X2LFE5</accession>
<dbReference type="GO" id="GO:0005254">
    <property type="term" value="F:chloride channel activity"/>
    <property type="evidence" value="ECO:0007669"/>
    <property type="project" value="Ensembl"/>
</dbReference>
<dbReference type="OMA" id="MAKMGEF"/>
<comment type="subcellular location">
    <subcellularLocation>
        <location evidence="1">Membrane</location>
        <topology evidence="1">Multi-pass membrane protein</topology>
    </subcellularLocation>
</comment>
<sequence>MLNYDAASGTMRKAPQVNYGKPEKKEISLTDSNLSCADEMSECYNRLDSLTYKINECEKKKRKDYESQSNHVFRRYLNKILIEAGKLGLPSEDRGDMHYDAEVILKKETLLEIQKFLSGEDWKSGALDDALSEILINFKFHNFKTWKWSFETTFGVDPYNVFMVLLCLLCIVLLIATELWTYIRWYTQLKRVLFISFLVSFGWNWIYLYKLAFAKHQAEVAKLEPLNNVCAEKMDWVGGLFEWFRSSWTFRDDPCQKYYELLLVNPIWLVPPTKALAVTFTNFVTEPLKHIGQGAGEFLRALMKEIPVILHIPVLAIMALAVLGFCYGAGRSVGGLRYLRDSEREPRKALHQGKGRPQEEIDYRRHGGAGDADLCCRSHVCQKDRGAYCKADECRGDFVRERYVDLTGHRSPEVLQAFDIPDVKAEEHPKVVPCQKSFISDKNPEEICEIPENSKVKEINSKTSHSAEPSSEQQTTGSQEGELPAGESTLRDEARSRFLQAGIHSSSTVSAGRWEKNQEGQPS</sequence>
<organism evidence="9 10">
    <name type="scientific">Vombatus ursinus</name>
    <name type="common">Common wombat</name>
    <dbReference type="NCBI Taxonomy" id="29139"/>
    <lineage>
        <taxon>Eukaryota</taxon>
        <taxon>Metazoa</taxon>
        <taxon>Chordata</taxon>
        <taxon>Craniata</taxon>
        <taxon>Vertebrata</taxon>
        <taxon>Euteleostomi</taxon>
        <taxon>Mammalia</taxon>
        <taxon>Metatheria</taxon>
        <taxon>Diprotodontia</taxon>
        <taxon>Vombatidae</taxon>
        <taxon>Vombatus</taxon>
    </lineage>
</organism>
<dbReference type="InterPro" id="IPR009231">
    <property type="entry name" value="Chloride_chnl_CLIC-like"/>
</dbReference>
<evidence type="ECO:0000256" key="7">
    <source>
        <dbReference type="SAM" id="MobiDB-lite"/>
    </source>
</evidence>
<keyword evidence="10" id="KW-1185">Reference proteome</keyword>
<evidence type="ECO:0000256" key="1">
    <source>
        <dbReference type="ARBA" id="ARBA00004141"/>
    </source>
</evidence>
<dbReference type="Pfam" id="PF05934">
    <property type="entry name" value="MCLC"/>
    <property type="match status" value="1"/>
</dbReference>
<dbReference type="GO" id="GO:0044233">
    <property type="term" value="C:mitochondria-associated endoplasmic reticulum membrane contact site"/>
    <property type="evidence" value="ECO:0007669"/>
    <property type="project" value="Ensembl"/>
</dbReference>
<reference evidence="9" key="2">
    <citation type="submission" date="2025-08" db="UniProtKB">
        <authorList>
            <consortium name="Ensembl"/>
        </authorList>
    </citation>
    <scope>IDENTIFICATION</scope>
</reference>
<feature type="transmembrane region" description="Helical" evidence="8">
    <location>
        <begin position="159"/>
        <end position="180"/>
    </location>
</feature>
<evidence type="ECO:0000256" key="8">
    <source>
        <dbReference type="SAM" id="Phobius"/>
    </source>
</evidence>